<dbReference type="PANTHER" id="PTHR19211:SF6">
    <property type="entry name" value="BLL7188 PROTEIN"/>
    <property type="match status" value="1"/>
</dbReference>
<dbReference type="Pfam" id="PF00005">
    <property type="entry name" value="ABC_tran"/>
    <property type="match status" value="2"/>
</dbReference>
<dbReference type="InterPro" id="IPR003439">
    <property type="entry name" value="ABC_transporter-like_ATP-bd"/>
</dbReference>
<dbReference type="SUPFAM" id="SSF52540">
    <property type="entry name" value="P-loop containing nucleoside triphosphate hydrolases"/>
    <property type="match status" value="2"/>
</dbReference>
<dbReference type="PROSITE" id="PS50893">
    <property type="entry name" value="ABC_TRANSPORTER_2"/>
    <property type="match status" value="1"/>
</dbReference>
<keyword evidence="7" id="KW-1185">Reference proteome</keyword>
<feature type="coiled-coil region" evidence="4">
    <location>
        <begin position="227"/>
        <end position="261"/>
    </location>
</feature>
<evidence type="ECO:0000259" key="5">
    <source>
        <dbReference type="PROSITE" id="PS50893"/>
    </source>
</evidence>
<dbReference type="InterPro" id="IPR050611">
    <property type="entry name" value="ABCF"/>
</dbReference>
<accession>A0ABP9EXG1</accession>
<keyword evidence="1" id="KW-0677">Repeat</keyword>
<dbReference type="InterPro" id="IPR027417">
    <property type="entry name" value="P-loop_NTPase"/>
</dbReference>
<sequence length="530" mass="56719">MHNPSITFADASFAWPDGSAVLDHVSTAFSPGRTGLVGDNGAGKTTVLRLIRGELAPTAGQITTRGAVGYLPQHLTLAVESDVATLLGVRPKLAALQAIEAGSVDEHAFDTLGDDWDVEARSLAELAAMGLAGIGLDRRVGTLSGGEAMLVALTGLRLAETPVVLLDEPTNNLDGAARERLYAAIAGWRGALVVASHDVGLLDLLDDTAELRAGDVTVFGGGYTEFAEALEREQDAAQQALRTAEQRLKLEQRQRREAETKLARRKRYADKDYANKRRPKIIMNLRRGEAEVSAGKLRDGLDDRVESARGAVVEQEARVRVDERVRIALPDPGVGAARRLAELRGVRGVGHDGVHTVAGPERVALTGPNGAGKTRLLSTLFDAGLRAQLDAYAVPLTERIGYLPQRIDGLDEADSAVGNVRASAPESPPGEVRAQLARFLLRGDDVDRPVATLSGGERFRVALARLLLAEPPHQLLVLDEPTNNIDLRTTQALVDALSAYRGALLVVSHDRRFLDQLGIDTWLTLDGVNG</sequence>
<keyword evidence="2" id="KW-0547">Nucleotide-binding</keyword>
<evidence type="ECO:0000256" key="4">
    <source>
        <dbReference type="SAM" id="Coils"/>
    </source>
</evidence>
<dbReference type="GO" id="GO:0005524">
    <property type="term" value="F:ATP binding"/>
    <property type="evidence" value="ECO:0007669"/>
    <property type="project" value="UniProtKB-KW"/>
</dbReference>
<dbReference type="InterPro" id="IPR003593">
    <property type="entry name" value="AAA+_ATPase"/>
</dbReference>
<evidence type="ECO:0000313" key="7">
    <source>
        <dbReference type="Proteomes" id="UP001501521"/>
    </source>
</evidence>
<organism evidence="6 7">
    <name type="scientific">Tessaracoccus lubricantis</name>
    <dbReference type="NCBI Taxonomy" id="545543"/>
    <lineage>
        <taxon>Bacteria</taxon>
        <taxon>Bacillati</taxon>
        <taxon>Actinomycetota</taxon>
        <taxon>Actinomycetes</taxon>
        <taxon>Propionibacteriales</taxon>
        <taxon>Propionibacteriaceae</taxon>
        <taxon>Tessaracoccus</taxon>
    </lineage>
</organism>
<gene>
    <name evidence="6" type="ORF">GCM10025789_00250</name>
</gene>
<dbReference type="Gene3D" id="3.40.50.300">
    <property type="entry name" value="P-loop containing nucleotide triphosphate hydrolases"/>
    <property type="match status" value="2"/>
</dbReference>
<proteinExistence type="predicted"/>
<evidence type="ECO:0000256" key="3">
    <source>
        <dbReference type="ARBA" id="ARBA00022840"/>
    </source>
</evidence>
<feature type="domain" description="ABC transporter" evidence="5">
    <location>
        <begin position="6"/>
        <end position="238"/>
    </location>
</feature>
<dbReference type="EMBL" id="BAABLV010000001">
    <property type="protein sequence ID" value="GAA4888018.1"/>
    <property type="molecule type" value="Genomic_DNA"/>
</dbReference>
<comment type="caution">
    <text evidence="6">The sequence shown here is derived from an EMBL/GenBank/DDBJ whole genome shotgun (WGS) entry which is preliminary data.</text>
</comment>
<reference evidence="7" key="1">
    <citation type="journal article" date="2019" name="Int. J. Syst. Evol. Microbiol.">
        <title>The Global Catalogue of Microorganisms (GCM) 10K type strain sequencing project: providing services to taxonomists for standard genome sequencing and annotation.</title>
        <authorList>
            <consortium name="The Broad Institute Genomics Platform"/>
            <consortium name="The Broad Institute Genome Sequencing Center for Infectious Disease"/>
            <person name="Wu L."/>
            <person name="Ma J."/>
        </authorList>
    </citation>
    <scope>NUCLEOTIDE SEQUENCE [LARGE SCALE GENOMIC DNA]</scope>
    <source>
        <strain evidence="7">JCM 19125</strain>
    </source>
</reference>
<name>A0ABP9EXG1_9ACTN</name>
<keyword evidence="4" id="KW-0175">Coiled coil</keyword>
<evidence type="ECO:0000313" key="6">
    <source>
        <dbReference type="EMBL" id="GAA4888018.1"/>
    </source>
</evidence>
<evidence type="ECO:0000256" key="1">
    <source>
        <dbReference type="ARBA" id="ARBA00022737"/>
    </source>
</evidence>
<dbReference type="RefSeq" id="WP_345577169.1">
    <property type="nucleotide sequence ID" value="NZ_BAABLV010000001.1"/>
</dbReference>
<evidence type="ECO:0000256" key="2">
    <source>
        <dbReference type="ARBA" id="ARBA00022741"/>
    </source>
</evidence>
<protein>
    <submittedName>
        <fullName evidence="6">ATP-binding cassette domain-containing protein</fullName>
    </submittedName>
</protein>
<dbReference type="Proteomes" id="UP001501521">
    <property type="component" value="Unassembled WGS sequence"/>
</dbReference>
<dbReference type="PANTHER" id="PTHR19211">
    <property type="entry name" value="ATP-BINDING TRANSPORT PROTEIN-RELATED"/>
    <property type="match status" value="1"/>
</dbReference>
<dbReference type="SMART" id="SM00382">
    <property type="entry name" value="AAA"/>
    <property type="match status" value="2"/>
</dbReference>
<keyword evidence="3 6" id="KW-0067">ATP-binding</keyword>